<dbReference type="RefSeq" id="WP_284206411.1">
    <property type="nucleotide sequence ID" value="NZ_BSSU01000003.1"/>
</dbReference>
<dbReference type="Proteomes" id="UP001157133">
    <property type="component" value="Unassembled WGS sequence"/>
</dbReference>
<feature type="domain" description="Response regulatory" evidence="2">
    <location>
        <begin position="26"/>
        <end position="150"/>
    </location>
</feature>
<evidence type="ECO:0000259" key="2">
    <source>
        <dbReference type="PROSITE" id="PS50110"/>
    </source>
</evidence>
<dbReference type="Pfam" id="PF11849">
    <property type="entry name" value="DUF3369"/>
    <property type="match status" value="1"/>
</dbReference>
<dbReference type="InterPro" id="IPR011006">
    <property type="entry name" value="CheY-like_superfamily"/>
</dbReference>
<keyword evidence="4" id="KW-1185">Reference proteome</keyword>
<dbReference type="Gene3D" id="3.40.50.2300">
    <property type="match status" value="1"/>
</dbReference>
<accession>A0ABQ6H3R7</accession>
<feature type="modified residue" description="4-aspartylphosphate" evidence="1">
    <location>
        <position position="81"/>
    </location>
</feature>
<evidence type="ECO:0000256" key="1">
    <source>
        <dbReference type="PROSITE-ProRule" id="PRU00169"/>
    </source>
</evidence>
<dbReference type="InterPro" id="IPR021800">
    <property type="entry name" value="DUF3369"/>
</dbReference>
<evidence type="ECO:0000313" key="3">
    <source>
        <dbReference type="EMBL" id="GLX81081.1"/>
    </source>
</evidence>
<proteinExistence type="predicted"/>
<sequence length="301" mass="34523">MDWLAEEEEEEEEEEDIIVVKRKPWKVLIIDDDDEVHKVTRMAMKSFHFLGRELDFVSAYSAKEAKELLAVHADIAVILLDVVMETDDAGLKLVNYIRNECNNTTTRIVLRTGQPGTAPESEVIRDYDIDGYKAKTEITHEGLNHLFYVALRTYRDICRINNYKDGLKALISAVLRIDKFNNVNDFSAHILQYLCEVLDAYQAELVINDKKPVIINIRNAEDDVLRSHSLHSNKSTTQKLIDRSLSTQSTQTEENYTAIYHKSTNNIESVIVIEADSELDNNAFDLIHVFAEHVSILIRKV</sequence>
<gene>
    <name evidence="3" type="ORF">theurythT_05330</name>
</gene>
<name>A0ABQ6H3R7_9GAMM</name>
<dbReference type="EMBL" id="BSSU01000003">
    <property type="protein sequence ID" value="GLX81081.1"/>
    <property type="molecule type" value="Genomic_DNA"/>
</dbReference>
<reference evidence="3 4" key="1">
    <citation type="submission" date="2023-03" db="EMBL/GenBank/DDBJ databases">
        <title>Draft genome sequence of Thalassotalea eurytherma JCM 18482T.</title>
        <authorList>
            <person name="Sawabe T."/>
        </authorList>
    </citation>
    <scope>NUCLEOTIDE SEQUENCE [LARGE SCALE GENOMIC DNA]</scope>
    <source>
        <strain evidence="3 4">JCM 18482</strain>
    </source>
</reference>
<dbReference type="PROSITE" id="PS50110">
    <property type="entry name" value="RESPONSE_REGULATORY"/>
    <property type="match status" value="1"/>
</dbReference>
<keyword evidence="1" id="KW-0597">Phosphoprotein</keyword>
<dbReference type="SUPFAM" id="SSF52172">
    <property type="entry name" value="CheY-like"/>
    <property type="match status" value="1"/>
</dbReference>
<organism evidence="3 4">
    <name type="scientific">Thalassotalea eurytherma</name>
    <dbReference type="NCBI Taxonomy" id="1144278"/>
    <lineage>
        <taxon>Bacteria</taxon>
        <taxon>Pseudomonadati</taxon>
        <taxon>Pseudomonadota</taxon>
        <taxon>Gammaproteobacteria</taxon>
        <taxon>Alteromonadales</taxon>
        <taxon>Colwelliaceae</taxon>
        <taxon>Thalassotalea</taxon>
    </lineage>
</organism>
<protein>
    <recommendedName>
        <fullName evidence="2">Response regulatory domain-containing protein</fullName>
    </recommendedName>
</protein>
<comment type="caution">
    <text evidence="3">The sequence shown here is derived from an EMBL/GenBank/DDBJ whole genome shotgun (WGS) entry which is preliminary data.</text>
</comment>
<evidence type="ECO:0000313" key="4">
    <source>
        <dbReference type="Proteomes" id="UP001157133"/>
    </source>
</evidence>
<dbReference type="InterPro" id="IPR001789">
    <property type="entry name" value="Sig_transdc_resp-reg_receiver"/>
</dbReference>